<evidence type="ECO:0000313" key="2">
    <source>
        <dbReference type="Proteomes" id="UP001501624"/>
    </source>
</evidence>
<comment type="caution">
    <text evidence="1">The sequence shown here is derived from an EMBL/GenBank/DDBJ whole genome shotgun (WGS) entry which is preliminary data.</text>
</comment>
<accession>A0ABP7JTD6</accession>
<reference evidence="2" key="1">
    <citation type="journal article" date="2019" name="Int. J. Syst. Evol. Microbiol.">
        <title>The Global Catalogue of Microorganisms (GCM) 10K type strain sequencing project: providing services to taxonomists for standard genome sequencing and annotation.</title>
        <authorList>
            <consortium name="The Broad Institute Genomics Platform"/>
            <consortium name="The Broad Institute Genome Sequencing Center for Infectious Disease"/>
            <person name="Wu L."/>
            <person name="Ma J."/>
        </authorList>
    </citation>
    <scope>NUCLEOTIDE SEQUENCE [LARGE SCALE GENOMIC DNA]</scope>
    <source>
        <strain evidence="2">JCM 17017</strain>
    </source>
</reference>
<dbReference type="EMBL" id="BAABCM010000022">
    <property type="protein sequence ID" value="GAA3854092.1"/>
    <property type="molecule type" value="Genomic_DNA"/>
</dbReference>
<protein>
    <recommendedName>
        <fullName evidence="3">BFD-like [2Fe-2S]-binding domain-containing protein</fullName>
    </recommendedName>
</protein>
<evidence type="ECO:0008006" key="3">
    <source>
        <dbReference type="Google" id="ProtNLM"/>
    </source>
</evidence>
<keyword evidence="2" id="KW-1185">Reference proteome</keyword>
<name>A0ABP7JTD6_9PSEU</name>
<gene>
    <name evidence="1" type="ORF">GCM10022380_84940</name>
</gene>
<proteinExistence type="predicted"/>
<dbReference type="Proteomes" id="UP001501624">
    <property type="component" value="Unassembled WGS sequence"/>
</dbReference>
<organism evidence="1 2">
    <name type="scientific">Amycolatopsis tucumanensis</name>
    <dbReference type="NCBI Taxonomy" id="401106"/>
    <lineage>
        <taxon>Bacteria</taxon>
        <taxon>Bacillati</taxon>
        <taxon>Actinomycetota</taxon>
        <taxon>Actinomycetes</taxon>
        <taxon>Pseudonocardiales</taxon>
        <taxon>Pseudonocardiaceae</taxon>
        <taxon>Amycolatopsis</taxon>
    </lineage>
</organism>
<evidence type="ECO:0000313" key="1">
    <source>
        <dbReference type="EMBL" id="GAA3854092.1"/>
    </source>
</evidence>
<sequence length="88" mass="9409">MIVLARPVRGTVAESQCVAHLVWVPRAGRPEVLAAFCGVEFGPGELELLTGVAGAPCEGCLLRIARVRRMVQRAQADDRRQVGAGMPD</sequence>